<comment type="caution">
    <text evidence="1">The sequence shown here is derived from an EMBL/GenBank/DDBJ whole genome shotgun (WGS) entry which is preliminary data.</text>
</comment>
<dbReference type="Gene3D" id="3.80.10.10">
    <property type="entry name" value="Ribonuclease Inhibitor"/>
    <property type="match status" value="1"/>
</dbReference>
<evidence type="ECO:0000313" key="2">
    <source>
        <dbReference type="Proteomes" id="UP001146120"/>
    </source>
</evidence>
<proteinExistence type="predicted"/>
<dbReference type="SUPFAM" id="SSF52075">
    <property type="entry name" value="Outer arm dynein light chain 1"/>
    <property type="match status" value="1"/>
</dbReference>
<accession>A0AAV2YKC2</accession>
<protein>
    <submittedName>
        <fullName evidence="1">Uncharacterized protein</fullName>
    </submittedName>
</protein>
<sequence>MSLYGNQITSIPDTALANMQLGFLMLSGNPLQKLPATLGGTARFYQVQVQDTNVTDVPVTWPKMSLASWFVLNAFRTPLCGDSVSSGGVLATINWRVQCVEQVVLYNGILSHSYYPLEGKTMERTLELLQMT</sequence>
<evidence type="ECO:0000313" key="1">
    <source>
        <dbReference type="EMBL" id="DAZ94576.1"/>
    </source>
</evidence>
<gene>
    <name evidence="1" type="ORF">N0F65_004336</name>
</gene>
<name>A0AAV2YKC2_9STRA</name>
<organism evidence="1 2">
    <name type="scientific">Lagenidium giganteum</name>
    <dbReference type="NCBI Taxonomy" id="4803"/>
    <lineage>
        <taxon>Eukaryota</taxon>
        <taxon>Sar</taxon>
        <taxon>Stramenopiles</taxon>
        <taxon>Oomycota</taxon>
        <taxon>Peronosporomycetes</taxon>
        <taxon>Pythiales</taxon>
        <taxon>Pythiaceae</taxon>
    </lineage>
</organism>
<reference evidence="1" key="1">
    <citation type="submission" date="2022-11" db="EMBL/GenBank/DDBJ databases">
        <authorList>
            <person name="Morgan W.R."/>
            <person name="Tartar A."/>
        </authorList>
    </citation>
    <scope>NUCLEOTIDE SEQUENCE</scope>
    <source>
        <strain evidence="1">ARSEF 373</strain>
    </source>
</reference>
<dbReference type="EMBL" id="DAKRPA010000243">
    <property type="protein sequence ID" value="DAZ94576.1"/>
    <property type="molecule type" value="Genomic_DNA"/>
</dbReference>
<dbReference type="AlphaFoldDB" id="A0AAV2YKC2"/>
<reference evidence="1" key="2">
    <citation type="journal article" date="2023" name="Microbiol Resour">
        <title>Decontamination and Annotation of the Draft Genome Sequence of the Oomycete Lagenidium giganteum ARSEF 373.</title>
        <authorList>
            <person name="Morgan W.R."/>
            <person name="Tartar A."/>
        </authorList>
    </citation>
    <scope>NUCLEOTIDE SEQUENCE</scope>
    <source>
        <strain evidence="1">ARSEF 373</strain>
    </source>
</reference>
<keyword evidence="2" id="KW-1185">Reference proteome</keyword>
<dbReference type="Proteomes" id="UP001146120">
    <property type="component" value="Unassembled WGS sequence"/>
</dbReference>
<dbReference type="InterPro" id="IPR032675">
    <property type="entry name" value="LRR_dom_sf"/>
</dbReference>